<protein>
    <recommendedName>
        <fullName evidence="7">Mitotic-spindle organizing protein 1</fullName>
    </recommendedName>
</protein>
<dbReference type="Proteomes" id="UP000186804">
    <property type="component" value="Unassembled WGS sequence"/>
</dbReference>
<dbReference type="EMBL" id="LRBS01000031">
    <property type="protein sequence ID" value="OII77738.1"/>
    <property type="molecule type" value="Genomic_DNA"/>
</dbReference>
<keyword evidence="4" id="KW-0206">Cytoskeleton</keyword>
<dbReference type="GO" id="GO:0031021">
    <property type="term" value="C:interphase microtubule organizing center"/>
    <property type="evidence" value="ECO:0007669"/>
    <property type="project" value="TreeGrafter"/>
</dbReference>
<dbReference type="GO" id="GO:0005819">
    <property type="term" value="C:spindle"/>
    <property type="evidence" value="ECO:0007669"/>
    <property type="project" value="TreeGrafter"/>
</dbReference>
<dbReference type="Pfam" id="PF12554">
    <property type="entry name" value="MOZART1"/>
    <property type="match status" value="1"/>
</dbReference>
<evidence type="ECO:0000256" key="1">
    <source>
        <dbReference type="ARBA" id="ARBA00004267"/>
    </source>
</evidence>
<dbReference type="OrthoDB" id="48571at2759"/>
<comment type="subcellular location">
    <subcellularLocation>
        <location evidence="1">Cytoplasm</location>
        <location evidence="1">Cytoskeleton</location>
        <location evidence="1">Microtubule organizing center</location>
    </subcellularLocation>
</comment>
<dbReference type="VEuPathDB" id="CryptoDB:cand_015540"/>
<dbReference type="GO" id="GO:0090307">
    <property type="term" value="P:mitotic spindle assembly"/>
    <property type="evidence" value="ECO:0007669"/>
    <property type="project" value="TreeGrafter"/>
</dbReference>
<dbReference type="GO" id="GO:0033566">
    <property type="term" value="P:gamma-tubulin complex localization"/>
    <property type="evidence" value="ECO:0007669"/>
    <property type="project" value="InterPro"/>
</dbReference>
<keyword evidence="6" id="KW-1185">Reference proteome</keyword>
<evidence type="ECO:0000256" key="4">
    <source>
        <dbReference type="ARBA" id="ARBA00023212"/>
    </source>
</evidence>
<comment type="caution">
    <text evidence="5">The sequence shown here is derived from an EMBL/GenBank/DDBJ whole genome shotgun (WGS) entry which is preliminary data.</text>
</comment>
<dbReference type="PANTHER" id="PTHR28520">
    <property type="entry name" value="MITOTIC-SPINDLE ORGANIZING PROTEIN 1"/>
    <property type="match status" value="1"/>
</dbReference>
<accession>A0A1J4MU15</accession>
<dbReference type="GeneID" id="92365739"/>
<dbReference type="GO" id="GO:0051415">
    <property type="term" value="P:microtubule nucleation by interphase microtubule organizing center"/>
    <property type="evidence" value="ECO:0007669"/>
    <property type="project" value="TreeGrafter"/>
</dbReference>
<evidence type="ECO:0000313" key="5">
    <source>
        <dbReference type="EMBL" id="OII77738.1"/>
    </source>
</evidence>
<keyword evidence="3" id="KW-0963">Cytoplasm</keyword>
<evidence type="ECO:0008006" key="7">
    <source>
        <dbReference type="Google" id="ProtNLM"/>
    </source>
</evidence>
<evidence type="ECO:0000256" key="2">
    <source>
        <dbReference type="ARBA" id="ARBA00011015"/>
    </source>
</evidence>
<dbReference type="InterPro" id="IPR022214">
    <property type="entry name" value="MZT1"/>
</dbReference>
<comment type="similarity">
    <text evidence="2">Belongs to the MOZART1 family.</text>
</comment>
<dbReference type="PANTHER" id="PTHR28520:SF2">
    <property type="entry name" value="MITOTIC-SPINDLE ORGANIZING PROTEIN 1"/>
    <property type="match status" value="1"/>
</dbReference>
<evidence type="ECO:0000256" key="3">
    <source>
        <dbReference type="ARBA" id="ARBA00022490"/>
    </source>
</evidence>
<proteinExistence type="inferred from homology"/>
<organism evidence="5 6">
    <name type="scientific">Cryptosporidium andersoni</name>
    <dbReference type="NCBI Taxonomy" id="117008"/>
    <lineage>
        <taxon>Eukaryota</taxon>
        <taxon>Sar</taxon>
        <taxon>Alveolata</taxon>
        <taxon>Apicomplexa</taxon>
        <taxon>Conoidasida</taxon>
        <taxon>Coccidia</taxon>
        <taxon>Eucoccidiorida</taxon>
        <taxon>Eimeriorina</taxon>
        <taxon>Cryptosporidiidae</taxon>
        <taxon>Cryptosporidium</taxon>
    </lineage>
</organism>
<dbReference type="RefSeq" id="XP_067069584.1">
    <property type="nucleotide sequence ID" value="XM_067211789.1"/>
</dbReference>
<gene>
    <name evidence="5" type="ORF">cand_015540</name>
</gene>
<sequence>METEKGNEIVDILSDISNLLEAGLDKESLVLLIRLCSLGVSPETLSEVIQEIRKDIALYSNENVASN</sequence>
<dbReference type="GO" id="GO:0000931">
    <property type="term" value="C:gamma-tubulin ring complex"/>
    <property type="evidence" value="ECO:0007669"/>
    <property type="project" value="InterPro"/>
</dbReference>
<evidence type="ECO:0000313" key="6">
    <source>
        <dbReference type="Proteomes" id="UP000186804"/>
    </source>
</evidence>
<dbReference type="AlphaFoldDB" id="A0A1J4MU15"/>
<name>A0A1J4MU15_9CRYT</name>
<reference evidence="5 6" key="1">
    <citation type="submission" date="2016-10" db="EMBL/GenBank/DDBJ databases">
        <title>Reductive evolution of mitochondrial metabolism and differential evolution of invasion-related proteins in Cryptosporidium.</title>
        <authorList>
            <person name="Liu S."/>
            <person name="Roellig D.M."/>
            <person name="Guo Y."/>
            <person name="Li N."/>
            <person name="Frace M.A."/>
            <person name="Tang K."/>
            <person name="Zhang L."/>
            <person name="Feng Y."/>
            <person name="Xiao L."/>
        </authorList>
    </citation>
    <scope>NUCLEOTIDE SEQUENCE [LARGE SCALE GENOMIC DNA]</scope>
    <source>
        <strain evidence="5">30847</strain>
    </source>
</reference>